<keyword evidence="3" id="KW-0418">Kinase</keyword>
<evidence type="ECO:0000256" key="1">
    <source>
        <dbReference type="ARBA" id="ARBA00004167"/>
    </source>
</evidence>
<comment type="caution">
    <text evidence="3">The sequence shown here is derived from an EMBL/GenBank/DDBJ whole genome shotgun (WGS) entry which is preliminary data.</text>
</comment>
<evidence type="ECO:0000313" key="4">
    <source>
        <dbReference type="Proteomes" id="UP001180020"/>
    </source>
</evidence>
<dbReference type="PANTHER" id="PTHR45631:SF202">
    <property type="entry name" value="SENESCENCE-INDUCED RECEPTOR-LIKE SERINE_THREONINE-PROTEIN KINASE"/>
    <property type="match status" value="1"/>
</dbReference>
<dbReference type="AlphaFoldDB" id="A0AAV9CP04"/>
<accession>A0AAV9CP04</accession>
<dbReference type="Pfam" id="PF12819">
    <property type="entry name" value="Malectin_like"/>
    <property type="match status" value="1"/>
</dbReference>
<comment type="subcellular location">
    <subcellularLocation>
        <location evidence="1">Membrane</location>
        <topology evidence="1">Single-pass membrane protein</topology>
    </subcellularLocation>
</comment>
<dbReference type="EMBL" id="JAUJYO010000018">
    <property type="protein sequence ID" value="KAK1290833.1"/>
    <property type="molecule type" value="Genomic_DNA"/>
</dbReference>
<dbReference type="GO" id="GO:0016301">
    <property type="term" value="F:kinase activity"/>
    <property type="evidence" value="ECO:0007669"/>
    <property type="project" value="UniProtKB-KW"/>
</dbReference>
<evidence type="ECO:0000259" key="2">
    <source>
        <dbReference type="Pfam" id="PF12819"/>
    </source>
</evidence>
<keyword evidence="3" id="KW-0675">Receptor</keyword>
<evidence type="ECO:0000313" key="3">
    <source>
        <dbReference type="EMBL" id="KAK1290833.1"/>
    </source>
</evidence>
<proteinExistence type="predicted"/>
<dbReference type="InterPro" id="IPR024788">
    <property type="entry name" value="Malectin-like_Carb-bd_dom"/>
</dbReference>
<dbReference type="PANTHER" id="PTHR45631">
    <property type="entry name" value="OS07G0107800 PROTEIN-RELATED"/>
    <property type="match status" value="1"/>
</dbReference>
<organism evidence="3 4">
    <name type="scientific">Acorus calamus</name>
    <name type="common">Sweet flag</name>
    <dbReference type="NCBI Taxonomy" id="4465"/>
    <lineage>
        <taxon>Eukaryota</taxon>
        <taxon>Viridiplantae</taxon>
        <taxon>Streptophyta</taxon>
        <taxon>Embryophyta</taxon>
        <taxon>Tracheophyta</taxon>
        <taxon>Spermatophyta</taxon>
        <taxon>Magnoliopsida</taxon>
        <taxon>Liliopsida</taxon>
        <taxon>Acoraceae</taxon>
        <taxon>Acorus</taxon>
    </lineage>
</organism>
<dbReference type="GO" id="GO:0016020">
    <property type="term" value="C:membrane"/>
    <property type="evidence" value="ECO:0007669"/>
    <property type="project" value="UniProtKB-SubCell"/>
</dbReference>
<keyword evidence="3" id="KW-0808">Transferase</keyword>
<dbReference type="Proteomes" id="UP001180020">
    <property type="component" value="Unassembled WGS sequence"/>
</dbReference>
<reference evidence="3" key="1">
    <citation type="journal article" date="2023" name="Nat. Commun.">
        <title>Diploid and tetraploid genomes of Acorus and the evolution of monocots.</title>
        <authorList>
            <person name="Ma L."/>
            <person name="Liu K.W."/>
            <person name="Li Z."/>
            <person name="Hsiao Y.Y."/>
            <person name="Qi Y."/>
            <person name="Fu T."/>
            <person name="Tang G.D."/>
            <person name="Zhang D."/>
            <person name="Sun W.H."/>
            <person name="Liu D.K."/>
            <person name="Li Y."/>
            <person name="Chen G.Z."/>
            <person name="Liu X.D."/>
            <person name="Liao X.Y."/>
            <person name="Jiang Y.T."/>
            <person name="Yu X."/>
            <person name="Hao Y."/>
            <person name="Huang J."/>
            <person name="Zhao X.W."/>
            <person name="Ke S."/>
            <person name="Chen Y.Y."/>
            <person name="Wu W.L."/>
            <person name="Hsu J.L."/>
            <person name="Lin Y.F."/>
            <person name="Huang M.D."/>
            <person name="Li C.Y."/>
            <person name="Huang L."/>
            <person name="Wang Z.W."/>
            <person name="Zhao X."/>
            <person name="Zhong W.Y."/>
            <person name="Peng D.H."/>
            <person name="Ahmad S."/>
            <person name="Lan S."/>
            <person name="Zhang J.S."/>
            <person name="Tsai W.C."/>
            <person name="Van de Peer Y."/>
            <person name="Liu Z.J."/>
        </authorList>
    </citation>
    <scope>NUCLEOTIDE SEQUENCE</scope>
    <source>
        <strain evidence="3">CP</strain>
    </source>
</reference>
<reference evidence="3" key="2">
    <citation type="submission" date="2023-06" db="EMBL/GenBank/DDBJ databases">
        <authorList>
            <person name="Ma L."/>
            <person name="Liu K.-W."/>
            <person name="Li Z."/>
            <person name="Hsiao Y.-Y."/>
            <person name="Qi Y."/>
            <person name="Fu T."/>
            <person name="Tang G."/>
            <person name="Zhang D."/>
            <person name="Sun W.-H."/>
            <person name="Liu D.-K."/>
            <person name="Li Y."/>
            <person name="Chen G.-Z."/>
            <person name="Liu X.-D."/>
            <person name="Liao X.-Y."/>
            <person name="Jiang Y.-T."/>
            <person name="Yu X."/>
            <person name="Hao Y."/>
            <person name="Huang J."/>
            <person name="Zhao X.-W."/>
            <person name="Ke S."/>
            <person name="Chen Y.-Y."/>
            <person name="Wu W.-L."/>
            <person name="Hsu J.-L."/>
            <person name="Lin Y.-F."/>
            <person name="Huang M.-D."/>
            <person name="Li C.-Y."/>
            <person name="Huang L."/>
            <person name="Wang Z.-W."/>
            <person name="Zhao X."/>
            <person name="Zhong W.-Y."/>
            <person name="Peng D.-H."/>
            <person name="Ahmad S."/>
            <person name="Lan S."/>
            <person name="Zhang J.-S."/>
            <person name="Tsai W.-C."/>
            <person name="Van De Peer Y."/>
            <person name="Liu Z.-J."/>
        </authorList>
    </citation>
    <scope>NUCLEOTIDE SEQUENCE</scope>
    <source>
        <strain evidence="3">CP</strain>
        <tissue evidence="3">Leaves</tissue>
    </source>
</reference>
<sequence length="207" mass="23717">MSTAITPWKTCDALEINWTGSMNFPDEYRYLSVDTIRNEGFQSPSHSQRGRDLSCSADAAITNTRLRWVHKHRLWHSKQREATQTKQQRLHTLDDEFVDTGVNKKISPTYVSANNALKIYVTLRSFPNGTWNCYNLSPSGGAKGKRYLIRAAFMYGNYDGKNETPQFDLHVNRWTTVELSNASHAIFYYEIVHVSRTTNVSVCLVNS</sequence>
<name>A0AAV9CP04_ACOCL</name>
<gene>
    <name evidence="3" type="ORF">QJS10_CPB18g00939</name>
</gene>
<feature type="domain" description="Malectin-like" evidence="2">
    <location>
        <begin position="81"/>
        <end position="206"/>
    </location>
</feature>
<protein>
    <submittedName>
        <fullName evidence="3">LRR receptor-like serine/threonine-protein kinase</fullName>
    </submittedName>
</protein>
<keyword evidence="4" id="KW-1185">Reference proteome</keyword>